<evidence type="ECO:0000313" key="1">
    <source>
        <dbReference type="EMBL" id="AXA36098.1"/>
    </source>
</evidence>
<dbReference type="AlphaFoldDB" id="A0A2Z4Y5E1"/>
<dbReference type="EMBL" id="CP030759">
    <property type="protein sequence ID" value="AXA36098.1"/>
    <property type="molecule type" value="Genomic_DNA"/>
</dbReference>
<name>A0A2Z4Y5E1_SUMC1</name>
<gene>
    <name evidence="1" type="ORF">BRCON_1321</name>
</gene>
<accession>A0A2Z4Y5E1</accession>
<dbReference type="Proteomes" id="UP000262583">
    <property type="component" value="Chromosome"/>
</dbReference>
<sequence>MPKEYADPTKNMQVAHSSNRQNVLRLCFGRHPFGILIVPAQAADSTSGSALDFFRA</sequence>
<protein>
    <submittedName>
        <fullName evidence="1">Uncharacterized protein</fullName>
    </submittedName>
</protein>
<dbReference type="KEGG" id="schv:BRCON_1321"/>
<organism evidence="1 2">
    <name type="scientific">Sumerlaea chitinivorans</name>
    <dbReference type="NCBI Taxonomy" id="2250252"/>
    <lineage>
        <taxon>Bacteria</taxon>
        <taxon>Candidatus Sumerlaeota</taxon>
        <taxon>Candidatus Sumerlaeia</taxon>
        <taxon>Candidatus Sumerlaeales</taxon>
        <taxon>Candidatus Sumerlaeaceae</taxon>
        <taxon>Candidatus Sumerlaea</taxon>
    </lineage>
</organism>
<reference evidence="1 2" key="1">
    <citation type="submission" date="2018-05" db="EMBL/GenBank/DDBJ databases">
        <title>A metagenomic window into the 2 km-deep terrestrial subsurface aquifer revealed taxonomically and functionally diverse microbial community comprising novel uncultured bacterial lineages.</title>
        <authorList>
            <person name="Kadnikov V.V."/>
            <person name="Mardanov A.V."/>
            <person name="Beletsky A.V."/>
            <person name="Banks D."/>
            <person name="Pimenov N.V."/>
            <person name="Frank Y.A."/>
            <person name="Karnachuk O.V."/>
            <person name="Ravin N.V."/>
        </authorList>
    </citation>
    <scope>NUCLEOTIDE SEQUENCE [LARGE SCALE GENOMIC DNA]</scope>
    <source>
        <strain evidence="1">BY</strain>
    </source>
</reference>
<proteinExistence type="predicted"/>
<evidence type="ECO:0000313" key="2">
    <source>
        <dbReference type="Proteomes" id="UP000262583"/>
    </source>
</evidence>